<dbReference type="SUPFAM" id="SSF52283">
    <property type="entry name" value="Formate/glycerate dehydrogenase catalytic domain-like"/>
    <property type="match status" value="1"/>
</dbReference>
<feature type="binding site" evidence="9">
    <location>
        <position position="196"/>
    </location>
    <ligand>
        <name>NAD(+)</name>
        <dbReference type="ChEBI" id="CHEBI:57540"/>
    </ligand>
</feature>
<dbReference type="InterPro" id="IPR008141">
    <property type="entry name" value="Ala_DH"/>
</dbReference>
<dbReference type="Gene3D" id="3.40.50.720">
    <property type="entry name" value="NAD(P)-binding Rossmann-like Domain"/>
    <property type="match status" value="2"/>
</dbReference>
<name>W7KPM1_CYTFI</name>
<organism evidence="12 13">
    <name type="scientific">Cytobacillus firmus DS1</name>
    <dbReference type="NCBI Taxonomy" id="1307436"/>
    <lineage>
        <taxon>Bacteria</taxon>
        <taxon>Bacillati</taxon>
        <taxon>Bacillota</taxon>
        <taxon>Bacilli</taxon>
        <taxon>Bacillales</taxon>
        <taxon>Bacillaceae</taxon>
        <taxon>Cytobacillus</taxon>
    </lineage>
</organism>
<feature type="binding site" evidence="9">
    <location>
        <begin position="297"/>
        <end position="300"/>
    </location>
    <ligand>
        <name>NAD(+)</name>
        <dbReference type="ChEBI" id="CHEBI:57540"/>
    </ligand>
</feature>
<comment type="caution">
    <text evidence="12">The sequence shown here is derived from an EMBL/GenBank/DDBJ whole genome shotgun (WGS) entry which is preliminary data.</text>
</comment>
<evidence type="ECO:0000256" key="4">
    <source>
        <dbReference type="ARBA" id="ARBA00023002"/>
    </source>
</evidence>
<dbReference type="RefSeq" id="WP_035332008.1">
    <property type="nucleotide sequence ID" value="NZ_APVL01000017.1"/>
</dbReference>
<comment type="catalytic activity">
    <reaction evidence="6">
        <text>L-alanine + NAD(+) + H2O = pyruvate + NH4(+) + NADH + H(+)</text>
        <dbReference type="Rhea" id="RHEA:18405"/>
        <dbReference type="ChEBI" id="CHEBI:15361"/>
        <dbReference type="ChEBI" id="CHEBI:15377"/>
        <dbReference type="ChEBI" id="CHEBI:15378"/>
        <dbReference type="ChEBI" id="CHEBI:28938"/>
        <dbReference type="ChEBI" id="CHEBI:57540"/>
        <dbReference type="ChEBI" id="CHEBI:57945"/>
        <dbReference type="ChEBI" id="CHEBI:57972"/>
        <dbReference type="EC" id="1.4.1.1"/>
    </reaction>
</comment>
<reference evidence="12 13" key="2">
    <citation type="journal article" date="2016" name="Sci. Rep.">
        <title>A novel serine protease, Sep1, from Bacillus firmus DS-1 has nematicidal activity and degrades multiple intestinal-associated nematode proteins.</title>
        <authorList>
            <person name="Geng C."/>
            <person name="Nie X."/>
            <person name="Tang Z."/>
            <person name="Zhang Y."/>
            <person name="Lin J."/>
            <person name="Sun M."/>
            <person name="Peng D."/>
        </authorList>
    </citation>
    <scope>NUCLEOTIDE SEQUENCE [LARGE SCALE GENOMIC DNA]</scope>
    <source>
        <strain evidence="12 13">DS1</strain>
    </source>
</reference>
<reference evidence="13" key="1">
    <citation type="submission" date="2013-03" db="EMBL/GenBank/DDBJ databases">
        <title>Draft genome sequence of Bacillus firmus DS1.</title>
        <authorList>
            <person name="Peng D."/>
            <person name="Zhu L."/>
            <person name="Sun M."/>
        </authorList>
    </citation>
    <scope>NUCLEOTIDE SEQUENCE [LARGE SCALE GENOMIC DNA]</scope>
    <source>
        <strain evidence="13">DS1</strain>
    </source>
</reference>
<feature type="active site" description="Proton donor/acceptor" evidence="7">
    <location>
        <position position="268"/>
    </location>
</feature>
<feature type="binding site" evidence="8">
    <location>
        <position position="15"/>
    </location>
    <ligand>
        <name>substrate</name>
    </ligand>
</feature>
<evidence type="ECO:0000259" key="11">
    <source>
        <dbReference type="SMART" id="SM01003"/>
    </source>
</evidence>
<evidence type="ECO:0000259" key="10">
    <source>
        <dbReference type="SMART" id="SM01002"/>
    </source>
</evidence>
<dbReference type="NCBIfam" id="TIGR00518">
    <property type="entry name" value="alaDH"/>
    <property type="match status" value="1"/>
</dbReference>
<dbReference type="GO" id="GO:0000286">
    <property type="term" value="F:alanine dehydrogenase activity"/>
    <property type="evidence" value="ECO:0007669"/>
    <property type="project" value="UniProtKB-UniRule"/>
</dbReference>
<dbReference type="InterPro" id="IPR008142">
    <property type="entry name" value="AlaDH/PNT_CS1"/>
</dbReference>
<keyword evidence="5 6" id="KW-0520">NAD</keyword>
<dbReference type="SMART" id="SM01002">
    <property type="entry name" value="AlaDh_PNT_C"/>
    <property type="match status" value="1"/>
</dbReference>
<evidence type="ECO:0000256" key="3">
    <source>
        <dbReference type="ARBA" id="ARBA00012897"/>
    </source>
</evidence>
<dbReference type="SUPFAM" id="SSF51735">
    <property type="entry name" value="NAD(P)-binding Rossmann-fold domains"/>
    <property type="match status" value="1"/>
</dbReference>
<evidence type="ECO:0000313" key="13">
    <source>
        <dbReference type="Proteomes" id="UP000019270"/>
    </source>
</evidence>
<comment type="similarity">
    <text evidence="2 6">Belongs to the AlaDH/PNT family.</text>
</comment>
<dbReference type="PROSITE" id="PS00837">
    <property type="entry name" value="ALADH_PNT_2"/>
    <property type="match status" value="1"/>
</dbReference>
<dbReference type="OrthoDB" id="9804592at2"/>
<feature type="domain" description="Alanine dehydrogenase/pyridine nucleotide transhydrogenase NAD(H)-binding" evidence="10">
    <location>
        <begin position="147"/>
        <end position="296"/>
    </location>
</feature>
<comment type="pathway">
    <text evidence="1">Amino-acid degradation; L-alanine degradation via dehydrogenase pathway; NH(3) and pyruvate from L-alanine: step 1/1.</text>
</comment>
<dbReference type="InterPro" id="IPR008143">
    <property type="entry name" value="Ala_DH/PNT_CS2"/>
</dbReference>
<accession>W7KPM1</accession>
<evidence type="ECO:0000256" key="6">
    <source>
        <dbReference type="PIRNR" id="PIRNR000183"/>
    </source>
</evidence>
<dbReference type="SMART" id="SM01003">
    <property type="entry name" value="AlaDh_PNT_N"/>
    <property type="match status" value="1"/>
</dbReference>
<feature type="binding site" evidence="9">
    <location>
        <position position="132"/>
    </location>
    <ligand>
        <name>NAD(+)</name>
        <dbReference type="ChEBI" id="CHEBI:57540"/>
    </ligand>
</feature>
<dbReference type="EMBL" id="APVL01000017">
    <property type="protein sequence ID" value="EWG09425.1"/>
    <property type="molecule type" value="Genomic_DNA"/>
</dbReference>
<dbReference type="eggNOG" id="COG0686">
    <property type="taxonomic scope" value="Bacteria"/>
</dbReference>
<evidence type="ECO:0000256" key="9">
    <source>
        <dbReference type="PIRSR" id="PIRSR000183-3"/>
    </source>
</evidence>
<dbReference type="GO" id="GO:0000166">
    <property type="term" value="F:nucleotide binding"/>
    <property type="evidence" value="ECO:0007669"/>
    <property type="project" value="UniProtKB-KW"/>
</dbReference>
<dbReference type="InterPro" id="IPR036291">
    <property type="entry name" value="NAD(P)-bd_dom_sf"/>
</dbReference>
<dbReference type="PIRSF" id="PIRSF000183">
    <property type="entry name" value="Alanine_dh"/>
    <property type="match status" value="1"/>
</dbReference>
<feature type="binding site" evidence="9">
    <location>
        <begin position="237"/>
        <end position="238"/>
    </location>
    <ligand>
        <name>NAD(+)</name>
        <dbReference type="ChEBI" id="CHEBI:57540"/>
    </ligand>
</feature>
<feature type="active site" description="Proton donor/acceptor" evidence="7">
    <location>
        <position position="95"/>
    </location>
</feature>
<dbReference type="AlphaFoldDB" id="W7KPM1"/>
<evidence type="ECO:0000256" key="8">
    <source>
        <dbReference type="PIRSR" id="PIRSR000183-2"/>
    </source>
</evidence>
<evidence type="ECO:0000313" key="12">
    <source>
        <dbReference type="EMBL" id="EWG09425.1"/>
    </source>
</evidence>
<dbReference type="FunFam" id="3.40.50.720:FF:000049">
    <property type="entry name" value="Alanine dehydrogenase"/>
    <property type="match status" value="1"/>
</dbReference>
<feature type="binding site" evidence="9">
    <location>
        <position position="201"/>
    </location>
    <ligand>
        <name>NAD(+)</name>
        <dbReference type="ChEBI" id="CHEBI:57540"/>
    </ligand>
</feature>
<evidence type="ECO:0000256" key="1">
    <source>
        <dbReference type="ARBA" id="ARBA00005206"/>
    </source>
</evidence>
<dbReference type="InterPro" id="IPR007698">
    <property type="entry name" value="AlaDH/PNT_NAD(H)-bd"/>
</dbReference>
<dbReference type="CDD" id="cd05305">
    <property type="entry name" value="L-AlaDH"/>
    <property type="match status" value="1"/>
</dbReference>
<keyword evidence="9" id="KW-0547">Nucleotide-binding</keyword>
<dbReference type="UniPathway" id="UPA00527">
    <property type="reaction ID" value="UER00585"/>
</dbReference>
<dbReference type="PANTHER" id="PTHR42795">
    <property type="entry name" value="ALANINE DEHYDROGENASE"/>
    <property type="match status" value="1"/>
</dbReference>
<dbReference type="EC" id="1.4.1.1" evidence="3 6"/>
<dbReference type="GO" id="GO:0005886">
    <property type="term" value="C:plasma membrane"/>
    <property type="evidence" value="ECO:0007669"/>
    <property type="project" value="TreeGrafter"/>
</dbReference>
<evidence type="ECO:0000256" key="5">
    <source>
        <dbReference type="ARBA" id="ARBA00023027"/>
    </source>
</evidence>
<gene>
    <name evidence="12" type="ORF">PBF_19328</name>
</gene>
<dbReference type="GO" id="GO:0042853">
    <property type="term" value="P:L-alanine catabolic process"/>
    <property type="evidence" value="ECO:0007669"/>
    <property type="project" value="UniProtKB-UniPathway"/>
</dbReference>
<feature type="domain" description="Alanine dehydrogenase/pyridine nucleotide transhydrogenase N-terminal" evidence="11">
    <location>
        <begin position="4"/>
        <end position="135"/>
    </location>
</feature>
<protein>
    <recommendedName>
        <fullName evidence="3 6">Alanine dehydrogenase</fullName>
        <ecNumber evidence="3 6">1.4.1.1</ecNumber>
    </recommendedName>
</protein>
<dbReference type="Pfam" id="PF01262">
    <property type="entry name" value="AlaDh_PNT_C"/>
    <property type="match status" value="1"/>
</dbReference>
<feature type="binding site" evidence="8">
    <location>
        <position position="74"/>
    </location>
    <ligand>
        <name>substrate</name>
    </ligand>
</feature>
<evidence type="ECO:0000256" key="2">
    <source>
        <dbReference type="ARBA" id="ARBA00005689"/>
    </source>
</evidence>
<dbReference type="Proteomes" id="UP000019270">
    <property type="component" value="Unassembled WGS sequence"/>
</dbReference>
<dbReference type="PANTHER" id="PTHR42795:SF1">
    <property type="entry name" value="ALANINE DEHYDROGENASE"/>
    <property type="match status" value="1"/>
</dbReference>
<proteinExistence type="inferred from homology"/>
<dbReference type="Pfam" id="PF05222">
    <property type="entry name" value="AlaDh_PNT_N"/>
    <property type="match status" value="1"/>
</dbReference>
<sequence length="376" mass="39521">MIIGVPKEIKNNENRVAATPASVDALVKSGHKVLVEIDAGIGSGFTNEDYTEVGAVIVDTAAEAWAAEMVMKVKEPLPSEYGYFREGLVLFTYLHLAAEPELAKALTEKGVTAIAYETVEVNRTLPLLTPMSEVAGRMSAQIGAQFLQKTNGGMGILLAGVPGVSRGKVTIVGGGVVGINAAKMAIGLGAQVTIIDLSPERLRQLDDIFGNSIQTLMSNPFNIAEAVKDADLVIGAVLIPGAKAPKLVTEEMIKTMKPGSVVVDVAIDQGGIFETVDHITTHDNPTYDKHGVVHYAVANMPGAVPRTSTIALTNVTINYALQIANKGVVKAIEDNAALKLGVNVVNGSITYPAVAKDLGYEYVSVEDAFAKVKAAN</sequence>
<dbReference type="PROSITE" id="PS00836">
    <property type="entry name" value="ALADH_PNT_1"/>
    <property type="match status" value="1"/>
</dbReference>
<feature type="binding site" evidence="9">
    <location>
        <position position="218"/>
    </location>
    <ligand>
        <name>NAD(+)</name>
        <dbReference type="ChEBI" id="CHEBI:57540"/>
    </ligand>
</feature>
<feature type="binding site" evidence="9">
    <location>
        <begin position="265"/>
        <end position="268"/>
    </location>
    <ligand>
        <name>NAD(+)</name>
        <dbReference type="ChEBI" id="CHEBI:57540"/>
    </ligand>
</feature>
<dbReference type="InterPro" id="IPR007886">
    <property type="entry name" value="AlaDH/PNT_N"/>
</dbReference>
<keyword evidence="4 6" id="KW-0560">Oxidoreductase</keyword>
<dbReference type="PATRIC" id="fig|1307436.3.peg.4140"/>
<evidence type="ECO:0000256" key="7">
    <source>
        <dbReference type="PIRSR" id="PIRSR000183-1"/>
    </source>
</evidence>